<comment type="caution">
    <text evidence="1">The sequence shown here is derived from an EMBL/GenBank/DDBJ whole genome shotgun (WGS) entry which is preliminary data.</text>
</comment>
<name>A0A9D3YU05_DREPO</name>
<organism evidence="1 2">
    <name type="scientific">Dreissena polymorpha</name>
    <name type="common">Zebra mussel</name>
    <name type="synonym">Mytilus polymorpha</name>
    <dbReference type="NCBI Taxonomy" id="45954"/>
    <lineage>
        <taxon>Eukaryota</taxon>
        <taxon>Metazoa</taxon>
        <taxon>Spiralia</taxon>
        <taxon>Lophotrochozoa</taxon>
        <taxon>Mollusca</taxon>
        <taxon>Bivalvia</taxon>
        <taxon>Autobranchia</taxon>
        <taxon>Heteroconchia</taxon>
        <taxon>Euheterodonta</taxon>
        <taxon>Imparidentia</taxon>
        <taxon>Neoheterodontei</taxon>
        <taxon>Myida</taxon>
        <taxon>Dreissenoidea</taxon>
        <taxon>Dreissenidae</taxon>
        <taxon>Dreissena</taxon>
    </lineage>
</organism>
<dbReference type="AlphaFoldDB" id="A0A9D3YU05"/>
<keyword evidence="2" id="KW-1185">Reference proteome</keyword>
<gene>
    <name evidence="1" type="ORF">DPMN_066711</name>
</gene>
<sequence>MAAITEFCTKIKEWTQSLDIIIPKTDNLCENNSTIRLISHSSNAMMHFILN</sequence>
<reference evidence="1" key="1">
    <citation type="journal article" date="2019" name="bioRxiv">
        <title>The Genome of the Zebra Mussel, Dreissena polymorpha: A Resource for Invasive Species Research.</title>
        <authorList>
            <person name="McCartney M.A."/>
            <person name="Auch B."/>
            <person name="Kono T."/>
            <person name="Mallez S."/>
            <person name="Zhang Y."/>
            <person name="Obille A."/>
            <person name="Becker A."/>
            <person name="Abrahante J.E."/>
            <person name="Garbe J."/>
            <person name="Badalamenti J.P."/>
            <person name="Herman A."/>
            <person name="Mangelson H."/>
            <person name="Liachko I."/>
            <person name="Sullivan S."/>
            <person name="Sone E.D."/>
            <person name="Koren S."/>
            <person name="Silverstein K.A.T."/>
            <person name="Beckman K.B."/>
            <person name="Gohl D.M."/>
        </authorList>
    </citation>
    <scope>NUCLEOTIDE SEQUENCE</scope>
    <source>
        <strain evidence="1">Duluth1</strain>
        <tissue evidence="1">Whole animal</tissue>
    </source>
</reference>
<reference evidence="1" key="2">
    <citation type="submission" date="2020-11" db="EMBL/GenBank/DDBJ databases">
        <authorList>
            <person name="McCartney M.A."/>
            <person name="Auch B."/>
            <person name="Kono T."/>
            <person name="Mallez S."/>
            <person name="Becker A."/>
            <person name="Gohl D.M."/>
            <person name="Silverstein K.A.T."/>
            <person name="Koren S."/>
            <person name="Bechman K.B."/>
            <person name="Herman A."/>
            <person name="Abrahante J.E."/>
            <person name="Garbe J."/>
        </authorList>
    </citation>
    <scope>NUCLEOTIDE SEQUENCE</scope>
    <source>
        <strain evidence="1">Duluth1</strain>
        <tissue evidence="1">Whole animal</tissue>
    </source>
</reference>
<evidence type="ECO:0000313" key="2">
    <source>
        <dbReference type="Proteomes" id="UP000828390"/>
    </source>
</evidence>
<evidence type="ECO:0000313" key="1">
    <source>
        <dbReference type="EMBL" id="KAH3707310.1"/>
    </source>
</evidence>
<dbReference type="Proteomes" id="UP000828390">
    <property type="component" value="Unassembled WGS sequence"/>
</dbReference>
<accession>A0A9D3YU05</accession>
<protein>
    <submittedName>
        <fullName evidence="1">Uncharacterized protein</fullName>
    </submittedName>
</protein>
<proteinExistence type="predicted"/>
<dbReference type="EMBL" id="JAIWYP010000014">
    <property type="protein sequence ID" value="KAH3707310.1"/>
    <property type="molecule type" value="Genomic_DNA"/>
</dbReference>